<name>A0A6L7GPT2_9ACTN</name>
<organism evidence="3 4">
    <name type="scientific">Gordonia mangrovi</name>
    <dbReference type="NCBI Taxonomy" id="2665643"/>
    <lineage>
        <taxon>Bacteria</taxon>
        <taxon>Bacillati</taxon>
        <taxon>Actinomycetota</taxon>
        <taxon>Actinomycetes</taxon>
        <taxon>Mycobacteriales</taxon>
        <taxon>Gordoniaceae</taxon>
        <taxon>Gordonia</taxon>
    </lineage>
</organism>
<dbReference type="PRINTS" id="PR00111">
    <property type="entry name" value="ABHYDROLASE"/>
</dbReference>
<evidence type="ECO:0000313" key="4">
    <source>
        <dbReference type="Proteomes" id="UP000475545"/>
    </source>
</evidence>
<sequence length="399" mass="43537">MGKHADEPRRAAELRGSIGTRSHHTDVIKQGVTVSGATPPPTAGSRNRVRGQNGKSPALRPVTDPQIRIEYHTIHGYRRAYRIAGSGPALLLIHGIGDNSSTWDSVIPTLAQHYTVIAPDLLGHGRSEKPRADYSVPAFANGMRDLLVVLGISKVTVVGHSLGGGVAMQFSYQFPRFVERLVLVAAGGVTREVNPALRLVTMPIAQEILTLLRVPGVVPSLRLAARTLAAAPHIPGMPAGASPQRLLNDHHDLVRVLGDLADPTASSAFLRTLRAVVDWRGQVVTMLDRCYLTERLPVLLIWGDEDTVIPYEHARLAHAAIPHSEFETFAGCGHFPFHADPDRFAKTIIDFIDRNEAVVFDPANWRHLMSEGQRLGEFTGDEETVEAVLEAIEDERNAT</sequence>
<gene>
    <name evidence="3" type="ORF">GIY30_04190</name>
</gene>
<dbReference type="GO" id="GO:0016020">
    <property type="term" value="C:membrane"/>
    <property type="evidence" value="ECO:0007669"/>
    <property type="project" value="TreeGrafter"/>
</dbReference>
<dbReference type="Pfam" id="PF00561">
    <property type="entry name" value="Abhydrolase_1"/>
    <property type="match status" value="1"/>
</dbReference>
<protein>
    <submittedName>
        <fullName evidence="3">Alpha/beta fold hydrolase</fullName>
    </submittedName>
</protein>
<reference evidence="3 4" key="1">
    <citation type="submission" date="2019-11" db="EMBL/GenBank/DDBJ databases">
        <title>Gordonia sp. nov., a novel actinobacterium isolated from mangrove soil in Hainan.</title>
        <authorList>
            <person name="Huang X."/>
            <person name="Xie Y."/>
            <person name="Chu X."/>
            <person name="Xiao K."/>
        </authorList>
    </citation>
    <scope>NUCLEOTIDE SEQUENCE [LARGE SCALE GENOMIC DNA]</scope>
    <source>
        <strain evidence="3 4">HNM0687</strain>
    </source>
</reference>
<dbReference type="Gene3D" id="3.40.50.1820">
    <property type="entry name" value="alpha/beta hydrolase"/>
    <property type="match status" value="1"/>
</dbReference>
<dbReference type="InterPro" id="IPR050266">
    <property type="entry name" value="AB_hydrolase_sf"/>
</dbReference>
<comment type="caution">
    <text evidence="3">The sequence shown here is derived from an EMBL/GenBank/DDBJ whole genome shotgun (WGS) entry which is preliminary data.</text>
</comment>
<dbReference type="PANTHER" id="PTHR43798">
    <property type="entry name" value="MONOACYLGLYCEROL LIPASE"/>
    <property type="match status" value="1"/>
</dbReference>
<dbReference type="AlphaFoldDB" id="A0A6L7GPT2"/>
<dbReference type="EMBL" id="WMBR01000001">
    <property type="protein sequence ID" value="MXP20558.1"/>
    <property type="molecule type" value="Genomic_DNA"/>
</dbReference>
<feature type="compositionally biased region" description="Basic and acidic residues" evidence="1">
    <location>
        <begin position="1"/>
        <end position="13"/>
    </location>
</feature>
<accession>A0A6L7GPT2</accession>
<dbReference type="GO" id="GO:0016787">
    <property type="term" value="F:hydrolase activity"/>
    <property type="evidence" value="ECO:0007669"/>
    <property type="project" value="UniProtKB-KW"/>
</dbReference>
<evidence type="ECO:0000259" key="2">
    <source>
        <dbReference type="Pfam" id="PF00561"/>
    </source>
</evidence>
<feature type="region of interest" description="Disordered" evidence="1">
    <location>
        <begin position="1"/>
        <end position="61"/>
    </location>
</feature>
<dbReference type="PANTHER" id="PTHR43798:SF33">
    <property type="entry name" value="HYDROLASE, PUTATIVE (AFU_ORTHOLOGUE AFUA_2G14860)-RELATED"/>
    <property type="match status" value="1"/>
</dbReference>
<evidence type="ECO:0000313" key="3">
    <source>
        <dbReference type="EMBL" id="MXP20558.1"/>
    </source>
</evidence>
<keyword evidence="3" id="KW-0378">Hydrolase</keyword>
<dbReference type="InterPro" id="IPR029058">
    <property type="entry name" value="AB_hydrolase_fold"/>
</dbReference>
<dbReference type="InterPro" id="IPR000073">
    <property type="entry name" value="AB_hydrolase_1"/>
</dbReference>
<feature type="domain" description="AB hydrolase-1" evidence="2">
    <location>
        <begin position="88"/>
        <end position="338"/>
    </location>
</feature>
<proteinExistence type="predicted"/>
<dbReference type="Proteomes" id="UP000475545">
    <property type="component" value="Unassembled WGS sequence"/>
</dbReference>
<evidence type="ECO:0000256" key="1">
    <source>
        <dbReference type="SAM" id="MobiDB-lite"/>
    </source>
</evidence>
<keyword evidence="4" id="KW-1185">Reference proteome</keyword>
<dbReference type="SUPFAM" id="SSF53474">
    <property type="entry name" value="alpha/beta-Hydrolases"/>
    <property type="match status" value="1"/>
</dbReference>